<evidence type="ECO:0000256" key="3">
    <source>
        <dbReference type="ARBA" id="ARBA00022801"/>
    </source>
</evidence>
<dbReference type="Pfam" id="PF01510">
    <property type="entry name" value="Amidase_2"/>
    <property type="match status" value="1"/>
</dbReference>
<dbReference type="InterPro" id="IPR036505">
    <property type="entry name" value="Amidase/PGRP_sf"/>
</dbReference>
<feature type="chain" id="PRO_5047019586" description="N-acetylmuramoyl-L-alanine amidase" evidence="5">
    <location>
        <begin position="20"/>
        <end position="296"/>
    </location>
</feature>
<comment type="catalytic activity">
    <reaction evidence="1">
        <text>Hydrolyzes the link between N-acetylmuramoyl residues and L-amino acid residues in certain cell-wall glycopeptides.</text>
        <dbReference type="EC" id="3.5.1.28"/>
    </reaction>
</comment>
<gene>
    <name evidence="7" type="ORF">O3P16_10620</name>
</gene>
<keyword evidence="8" id="KW-1185">Reference proteome</keyword>
<dbReference type="InterPro" id="IPR051206">
    <property type="entry name" value="NAMLAA_amidase_2"/>
</dbReference>
<organism evidence="7 8">
    <name type="scientific">Polluticaenibacter yanchengensis</name>
    <dbReference type="NCBI Taxonomy" id="3014562"/>
    <lineage>
        <taxon>Bacteria</taxon>
        <taxon>Pseudomonadati</taxon>
        <taxon>Bacteroidota</taxon>
        <taxon>Chitinophagia</taxon>
        <taxon>Chitinophagales</taxon>
        <taxon>Chitinophagaceae</taxon>
        <taxon>Polluticaenibacter</taxon>
    </lineage>
</organism>
<keyword evidence="4" id="KW-0961">Cell wall biogenesis/degradation</keyword>
<protein>
    <recommendedName>
        <fullName evidence="2">N-acetylmuramoyl-L-alanine amidase</fullName>
        <ecNumber evidence="2">3.5.1.28</ecNumber>
    </recommendedName>
</protein>
<dbReference type="PANTHER" id="PTHR30417">
    <property type="entry name" value="N-ACETYLMURAMOYL-L-ALANINE AMIDASE AMID"/>
    <property type="match status" value="1"/>
</dbReference>
<dbReference type="Proteomes" id="UP001210231">
    <property type="component" value="Unassembled WGS sequence"/>
</dbReference>
<dbReference type="EMBL" id="JAQGEF010000011">
    <property type="protein sequence ID" value="MDA3615261.1"/>
    <property type="molecule type" value="Genomic_DNA"/>
</dbReference>
<dbReference type="InterPro" id="IPR002502">
    <property type="entry name" value="Amidase_domain"/>
</dbReference>
<dbReference type="GO" id="GO:0008745">
    <property type="term" value="F:N-acetylmuramoyl-L-alanine amidase activity"/>
    <property type="evidence" value="ECO:0007669"/>
    <property type="project" value="UniProtKB-EC"/>
</dbReference>
<feature type="signal peptide" evidence="5">
    <location>
        <begin position="1"/>
        <end position="19"/>
    </location>
</feature>
<sequence length="296" mass="33502">MKLINTILLLLLFHLNAGAQNNDTISPQINRYNADSTFFSDSSRHYSIGYHIKKMDTIINALIFESTARQLIIDSSFLNINWIGTTNFSARKPSMVIIHHTAQDSCHKTLRVFTDTLRGVSAHYVICKDGTVYQMLHDYLRAAHAGVSKWGNLTNLNEVSLGIELDNNGFEAFTQAQMQSLLLLLKHLKLKYNVPAANFIGHADVAPARKQDPNVYFDWETLSKNGFGLWQISNPDAKLPVDFSPSMALRIIGYDISNLKAAAQAFRRHYLKQNSNNVNFTNEEKMVLYSLMMQSL</sequence>
<comment type="caution">
    <text evidence="7">The sequence shown here is derived from an EMBL/GenBank/DDBJ whole genome shotgun (WGS) entry which is preliminary data.</text>
</comment>
<keyword evidence="5" id="KW-0732">Signal</keyword>
<reference evidence="7 8" key="1">
    <citation type="submission" date="2022-12" db="EMBL/GenBank/DDBJ databases">
        <title>Chitinophagaceae gen. sp. nov., a new member of the family Chitinophagaceae, isolated from soil in a chemical factory.</title>
        <authorList>
            <person name="Ke Z."/>
        </authorList>
    </citation>
    <scope>NUCLEOTIDE SEQUENCE [LARGE SCALE GENOMIC DNA]</scope>
    <source>
        <strain evidence="7 8">LY-5</strain>
    </source>
</reference>
<dbReference type="PANTHER" id="PTHR30417:SF1">
    <property type="entry name" value="N-ACETYLMURAMOYL-L-ALANINE AMIDASE AMID"/>
    <property type="match status" value="1"/>
</dbReference>
<dbReference type="Gene3D" id="3.40.80.10">
    <property type="entry name" value="Peptidoglycan recognition protein-like"/>
    <property type="match status" value="1"/>
</dbReference>
<dbReference type="EC" id="3.5.1.28" evidence="2"/>
<accession>A0ABT4UK86</accession>
<evidence type="ECO:0000313" key="7">
    <source>
        <dbReference type="EMBL" id="MDA3615261.1"/>
    </source>
</evidence>
<dbReference type="SUPFAM" id="SSF55846">
    <property type="entry name" value="N-acetylmuramoyl-L-alanine amidase-like"/>
    <property type="match status" value="1"/>
</dbReference>
<dbReference type="RefSeq" id="WP_407031586.1">
    <property type="nucleotide sequence ID" value="NZ_JAQGEF010000011.1"/>
</dbReference>
<evidence type="ECO:0000256" key="2">
    <source>
        <dbReference type="ARBA" id="ARBA00011901"/>
    </source>
</evidence>
<evidence type="ECO:0000256" key="5">
    <source>
        <dbReference type="SAM" id="SignalP"/>
    </source>
</evidence>
<dbReference type="CDD" id="cd06583">
    <property type="entry name" value="PGRP"/>
    <property type="match status" value="1"/>
</dbReference>
<dbReference type="SMART" id="SM00644">
    <property type="entry name" value="Ami_2"/>
    <property type="match status" value="1"/>
</dbReference>
<name>A0ABT4UK86_9BACT</name>
<evidence type="ECO:0000256" key="1">
    <source>
        <dbReference type="ARBA" id="ARBA00001561"/>
    </source>
</evidence>
<evidence type="ECO:0000256" key="4">
    <source>
        <dbReference type="ARBA" id="ARBA00023316"/>
    </source>
</evidence>
<feature type="domain" description="N-acetylmuramoyl-L-alanine amidase" evidence="6">
    <location>
        <begin position="81"/>
        <end position="214"/>
    </location>
</feature>
<evidence type="ECO:0000313" key="8">
    <source>
        <dbReference type="Proteomes" id="UP001210231"/>
    </source>
</evidence>
<evidence type="ECO:0000259" key="6">
    <source>
        <dbReference type="SMART" id="SM00644"/>
    </source>
</evidence>
<keyword evidence="3 7" id="KW-0378">Hydrolase</keyword>
<proteinExistence type="predicted"/>